<evidence type="ECO:0000313" key="3">
    <source>
        <dbReference type="EMBL" id="MBO8475826.1"/>
    </source>
</evidence>
<dbReference type="AlphaFoldDB" id="A0A9D9IQ90"/>
<feature type="domain" description="DUF3298" evidence="2">
    <location>
        <begin position="184"/>
        <end position="253"/>
    </location>
</feature>
<dbReference type="Proteomes" id="UP000823598">
    <property type="component" value="Unassembled WGS sequence"/>
</dbReference>
<gene>
    <name evidence="3" type="ORF">IAB88_02400</name>
</gene>
<evidence type="ECO:0000313" key="4">
    <source>
        <dbReference type="Proteomes" id="UP000823598"/>
    </source>
</evidence>
<evidence type="ECO:0000259" key="2">
    <source>
        <dbReference type="Pfam" id="PF11738"/>
    </source>
</evidence>
<evidence type="ECO:0000256" key="1">
    <source>
        <dbReference type="SAM" id="SignalP"/>
    </source>
</evidence>
<sequence length="273" mass="29500">MKKAIIGLLAALIVLPACGGKEKSGENAAENPFTNIKKEASFKLTVPEEIAQGRVYYSTAKVDLIAPADSTSDLSKRILAAAFPEDSVSKSISEAAAKFLSKPVDFMQTKSTKVDFIPNDPENGVLLSKNVVIDTICSKDMVTFHIVNQGFTGGAHGYNNAAYVNYNTADSTVVDAGKLFADNNGVRQLILEQIAKNNGCKVEELEKKSVVFSVADVKVPENFYPDGDSLVFYYNPYEISSWAQGEVKVAIPVTALEAYASDYGKEFLKTVGK</sequence>
<name>A0A9D9IQ90_9BACT</name>
<organism evidence="3 4">
    <name type="scientific">Candidatus Limisoma faecipullorum</name>
    <dbReference type="NCBI Taxonomy" id="2840854"/>
    <lineage>
        <taxon>Bacteria</taxon>
        <taxon>Pseudomonadati</taxon>
        <taxon>Bacteroidota</taxon>
        <taxon>Bacteroidia</taxon>
        <taxon>Bacteroidales</taxon>
        <taxon>Candidatus Limisoma</taxon>
    </lineage>
</organism>
<accession>A0A9D9IQ90</accession>
<reference evidence="3" key="2">
    <citation type="journal article" date="2021" name="PeerJ">
        <title>Extensive microbial diversity within the chicken gut microbiome revealed by metagenomics and culture.</title>
        <authorList>
            <person name="Gilroy R."/>
            <person name="Ravi A."/>
            <person name="Getino M."/>
            <person name="Pursley I."/>
            <person name="Horton D.L."/>
            <person name="Alikhan N.F."/>
            <person name="Baker D."/>
            <person name="Gharbi K."/>
            <person name="Hall N."/>
            <person name="Watson M."/>
            <person name="Adriaenssens E.M."/>
            <person name="Foster-Nyarko E."/>
            <person name="Jarju S."/>
            <person name="Secka A."/>
            <person name="Antonio M."/>
            <person name="Oren A."/>
            <person name="Chaudhuri R.R."/>
            <person name="La Ragione R."/>
            <person name="Hildebrand F."/>
            <person name="Pallen M.J."/>
        </authorList>
    </citation>
    <scope>NUCLEOTIDE SEQUENCE</scope>
    <source>
        <strain evidence="3">6919</strain>
    </source>
</reference>
<feature type="chain" id="PRO_5038548707" evidence="1">
    <location>
        <begin position="20"/>
        <end position="273"/>
    </location>
</feature>
<feature type="signal peptide" evidence="1">
    <location>
        <begin position="1"/>
        <end position="19"/>
    </location>
</feature>
<comment type="caution">
    <text evidence="3">The sequence shown here is derived from an EMBL/GenBank/DDBJ whole genome shotgun (WGS) entry which is preliminary data.</text>
</comment>
<dbReference type="Gene3D" id="3.30.565.40">
    <property type="entry name" value="Fervidobacterium nodosum Rt17-B1 like"/>
    <property type="match status" value="1"/>
</dbReference>
<dbReference type="Gene3D" id="3.90.640.20">
    <property type="entry name" value="Heat-shock cognate protein, ATPase"/>
    <property type="match status" value="1"/>
</dbReference>
<dbReference type="InterPro" id="IPR021729">
    <property type="entry name" value="DUF3298"/>
</dbReference>
<keyword evidence="1" id="KW-0732">Signal</keyword>
<dbReference type="Pfam" id="PF11738">
    <property type="entry name" value="DUF3298"/>
    <property type="match status" value="1"/>
</dbReference>
<protein>
    <submittedName>
        <fullName evidence="3">DUF3298 domain-containing protein</fullName>
    </submittedName>
</protein>
<reference evidence="3" key="1">
    <citation type="submission" date="2020-10" db="EMBL/GenBank/DDBJ databases">
        <authorList>
            <person name="Gilroy R."/>
        </authorList>
    </citation>
    <scope>NUCLEOTIDE SEQUENCE</scope>
    <source>
        <strain evidence="3">6919</strain>
    </source>
</reference>
<dbReference type="InterPro" id="IPR037126">
    <property type="entry name" value="PdaC/RsiV-like_sf"/>
</dbReference>
<proteinExistence type="predicted"/>
<dbReference type="EMBL" id="JADIMC010000032">
    <property type="protein sequence ID" value="MBO8475826.1"/>
    <property type="molecule type" value="Genomic_DNA"/>
</dbReference>